<evidence type="ECO:0000313" key="2">
    <source>
        <dbReference type="EMBL" id="CEH15504.1"/>
    </source>
</evidence>
<evidence type="ECO:0000313" key="3">
    <source>
        <dbReference type="Proteomes" id="UP000054845"/>
    </source>
</evidence>
<feature type="region of interest" description="Disordered" evidence="1">
    <location>
        <begin position="36"/>
        <end position="61"/>
    </location>
</feature>
<dbReference type="Proteomes" id="UP000054845">
    <property type="component" value="Unassembled WGS sequence"/>
</dbReference>
<evidence type="ECO:0000256" key="1">
    <source>
        <dbReference type="SAM" id="MobiDB-lite"/>
    </source>
</evidence>
<reference evidence="2 3" key="1">
    <citation type="submission" date="2014-09" db="EMBL/GenBank/DDBJ databases">
        <authorList>
            <person name="Magalhaes I.L.F."/>
            <person name="Oliveira U."/>
            <person name="Santos F.R."/>
            <person name="Vidigal T.H.D.A."/>
            <person name="Brescovit A.D."/>
            <person name="Santos A.J."/>
        </authorList>
    </citation>
    <scope>NUCLEOTIDE SEQUENCE [LARGE SCALE GENOMIC DNA]</scope>
</reference>
<proteinExistence type="predicted"/>
<protein>
    <submittedName>
        <fullName evidence="2">Uncharacterized protein</fullName>
    </submittedName>
</protein>
<name>A0A0P1BHQ4_9BASI</name>
<keyword evidence="3" id="KW-1185">Reference proteome</keyword>
<dbReference type="AlphaFoldDB" id="A0A0P1BHQ4"/>
<feature type="compositionally biased region" description="Basic and acidic residues" evidence="1">
    <location>
        <begin position="36"/>
        <end position="45"/>
    </location>
</feature>
<organism evidence="2 3">
    <name type="scientific">Ceraceosorus bombacis</name>
    <dbReference type="NCBI Taxonomy" id="401625"/>
    <lineage>
        <taxon>Eukaryota</taxon>
        <taxon>Fungi</taxon>
        <taxon>Dikarya</taxon>
        <taxon>Basidiomycota</taxon>
        <taxon>Ustilaginomycotina</taxon>
        <taxon>Exobasidiomycetes</taxon>
        <taxon>Ceraceosorales</taxon>
        <taxon>Ceraceosoraceae</taxon>
        <taxon>Ceraceosorus</taxon>
    </lineage>
</organism>
<sequence length="88" mass="10342">MRSTVFSELPNCCFVLCLDAGALDMRWRTYRHDEAAEQARIESARRQRSQAKRGKSRERAAPDCRQFREVMRSRVVDESYELPAAVYR</sequence>
<dbReference type="EMBL" id="CCYA01000264">
    <property type="protein sequence ID" value="CEH15504.1"/>
    <property type="molecule type" value="Genomic_DNA"/>
</dbReference>
<accession>A0A0P1BHQ4</accession>
<feature type="compositionally biased region" description="Basic residues" evidence="1">
    <location>
        <begin position="46"/>
        <end position="56"/>
    </location>
</feature>